<evidence type="ECO:0000313" key="2">
    <source>
        <dbReference type="Proteomes" id="UP001642483"/>
    </source>
</evidence>
<comment type="caution">
    <text evidence="1">The sequence shown here is derived from an EMBL/GenBank/DDBJ whole genome shotgun (WGS) entry which is preliminary data.</text>
</comment>
<evidence type="ECO:0000313" key="1">
    <source>
        <dbReference type="EMBL" id="CAK8686570.1"/>
    </source>
</evidence>
<organism evidence="1 2">
    <name type="scientific">Clavelina lepadiformis</name>
    <name type="common">Light-bulb sea squirt</name>
    <name type="synonym">Ascidia lepadiformis</name>
    <dbReference type="NCBI Taxonomy" id="159417"/>
    <lineage>
        <taxon>Eukaryota</taxon>
        <taxon>Metazoa</taxon>
        <taxon>Chordata</taxon>
        <taxon>Tunicata</taxon>
        <taxon>Ascidiacea</taxon>
        <taxon>Aplousobranchia</taxon>
        <taxon>Clavelinidae</taxon>
        <taxon>Clavelina</taxon>
    </lineage>
</organism>
<accession>A0ABP0G405</accession>
<dbReference type="Proteomes" id="UP001642483">
    <property type="component" value="Unassembled WGS sequence"/>
</dbReference>
<reference evidence="1 2" key="1">
    <citation type="submission" date="2024-02" db="EMBL/GenBank/DDBJ databases">
        <authorList>
            <person name="Daric V."/>
            <person name="Darras S."/>
        </authorList>
    </citation>
    <scope>NUCLEOTIDE SEQUENCE [LARGE SCALE GENOMIC DNA]</scope>
</reference>
<name>A0ABP0G405_CLALP</name>
<sequence>MVLTAGTARPDNYKQVIKNILRSDPSSAFTGVPGANTGSISLSLPLNDDSSGDSGSSPRLFGQNFGLGFGLPSFCYSSVSAAPQNPTFPNFGPSQPIETSLI</sequence>
<dbReference type="EMBL" id="CAWYQH010000102">
    <property type="protein sequence ID" value="CAK8686570.1"/>
    <property type="molecule type" value="Genomic_DNA"/>
</dbReference>
<proteinExistence type="predicted"/>
<gene>
    <name evidence="1" type="ORF">CVLEPA_LOCUS18490</name>
</gene>
<protein>
    <submittedName>
        <fullName evidence="1">Uncharacterized protein</fullName>
    </submittedName>
</protein>
<keyword evidence="2" id="KW-1185">Reference proteome</keyword>